<reference evidence="2" key="1">
    <citation type="journal article" date="2011" name="BMC Genomics">
        <title>Complete genome sequence of the filamentous anoxygenic phototrophic bacterium Chloroflexus aurantiacus.</title>
        <authorList>
            <person name="Tang K.H."/>
            <person name="Barry K."/>
            <person name="Chertkov O."/>
            <person name="Dalin E."/>
            <person name="Han C.S."/>
            <person name="Hauser L.J."/>
            <person name="Honchak B.M."/>
            <person name="Karbach L.E."/>
            <person name="Land M.L."/>
            <person name="Lapidus A."/>
            <person name="Larimer F.W."/>
            <person name="Mikhailova N."/>
            <person name="Pitluck S."/>
            <person name="Pierson B.K."/>
            <person name="Blankenship R.E."/>
        </authorList>
    </citation>
    <scope>NUCLEOTIDE SEQUENCE [LARGE SCALE GENOMIC DNA]</scope>
    <source>
        <strain evidence="2">ATCC 29366 / DSM 635 / J-10-fl</strain>
    </source>
</reference>
<accession>A9W9X2</accession>
<keyword evidence="2" id="KW-1185">Reference proteome</keyword>
<dbReference type="Proteomes" id="UP000002008">
    <property type="component" value="Chromosome"/>
</dbReference>
<gene>
    <name evidence="1" type="ordered locus">Caur_1380</name>
</gene>
<dbReference type="InParanoid" id="A9W9X2"/>
<sequence>MNVALAATHHDPDGRLYAQMVRAFPRLRQYFDSIAILLTPTSAAQTQSWLAQADITLRVAPPDEPIGHLHLGRWRRGAVDLALQAFPDADWFLFCDLDRVLHWIEYWPDELMATLEGLPAADVTVLGRTPRALASHPRAQVATESLVNEVFGRMTGYGWDVMAAARGLSRRAAHLIATTSRDDSIGADCTWLLLAQQAGLTMVYRATEGLEFETLDRFTDEVAALGSAEAWIERFDADLRNWLMRVDLARTVIAALAASKAQ</sequence>
<organism evidence="1 2">
    <name type="scientific">Chloroflexus aurantiacus (strain ATCC 29366 / DSM 635 / J-10-fl)</name>
    <dbReference type="NCBI Taxonomy" id="324602"/>
    <lineage>
        <taxon>Bacteria</taxon>
        <taxon>Bacillati</taxon>
        <taxon>Chloroflexota</taxon>
        <taxon>Chloroflexia</taxon>
        <taxon>Chloroflexales</taxon>
        <taxon>Chloroflexineae</taxon>
        <taxon>Chloroflexaceae</taxon>
        <taxon>Chloroflexus</taxon>
    </lineage>
</organism>
<dbReference type="RefSeq" id="WP_012257264.1">
    <property type="nucleotide sequence ID" value="NC_010175.1"/>
</dbReference>
<dbReference type="HOGENOM" id="CLU_092763_0_0_0"/>
<dbReference type="AlphaFoldDB" id="A9W9X2"/>
<evidence type="ECO:0000313" key="1">
    <source>
        <dbReference type="EMBL" id="ABY34608.1"/>
    </source>
</evidence>
<proteinExistence type="predicted"/>
<protein>
    <submittedName>
        <fullName evidence="1">Uncharacterized protein</fullName>
    </submittedName>
</protein>
<dbReference type="eggNOG" id="ENOG50333PI">
    <property type="taxonomic scope" value="Bacteria"/>
</dbReference>
<dbReference type="EnsemblBacteria" id="ABY34608">
    <property type="protein sequence ID" value="ABY34608"/>
    <property type="gene ID" value="Caur_1380"/>
</dbReference>
<dbReference type="KEGG" id="cau:Caur_1380"/>
<evidence type="ECO:0000313" key="2">
    <source>
        <dbReference type="Proteomes" id="UP000002008"/>
    </source>
</evidence>
<dbReference type="EMBL" id="CP000909">
    <property type="protein sequence ID" value="ABY34608.1"/>
    <property type="molecule type" value="Genomic_DNA"/>
</dbReference>
<name>A9W9X2_CHLAA</name>
<dbReference type="PATRIC" id="fig|324602.8.peg.1572"/>